<dbReference type="PATRIC" id="fig|235272.12.peg.2658"/>
<evidence type="ECO:0000313" key="2">
    <source>
        <dbReference type="Proteomes" id="UP000050346"/>
    </source>
</evidence>
<evidence type="ECO:0000313" key="1">
    <source>
        <dbReference type="EMBL" id="KPX17451.1"/>
    </source>
</evidence>
<reference evidence="1 2" key="1">
    <citation type="submission" date="2015-09" db="EMBL/GenBank/DDBJ databases">
        <title>Genome announcement of multiple Pseudomonas syringae strains.</title>
        <authorList>
            <person name="Thakur S."/>
            <person name="Wang P.W."/>
            <person name="Gong Y."/>
            <person name="Weir B.S."/>
            <person name="Guttman D.S."/>
        </authorList>
    </citation>
    <scope>NUCLEOTIDE SEQUENCE [LARGE SCALE GENOMIC DNA]</scope>
    <source>
        <strain evidence="1 2">ICMP9150</strain>
    </source>
</reference>
<organism evidence="1 2">
    <name type="scientific">Pseudomonas amygdali pv. dendropanacis</name>
    <dbReference type="NCBI Taxonomy" id="235272"/>
    <lineage>
        <taxon>Bacteria</taxon>
        <taxon>Pseudomonadati</taxon>
        <taxon>Pseudomonadota</taxon>
        <taxon>Gammaproteobacteria</taxon>
        <taxon>Pseudomonadales</taxon>
        <taxon>Pseudomonadaceae</taxon>
        <taxon>Pseudomonas</taxon>
        <taxon>Pseudomonas amygdali</taxon>
    </lineage>
</organism>
<protein>
    <submittedName>
        <fullName evidence="1">Trypsin domain protein</fullName>
    </submittedName>
</protein>
<dbReference type="AlphaFoldDB" id="A0A0P9QQA5"/>
<gene>
    <name evidence="1" type="ORF">ALO71_01968</name>
</gene>
<proteinExistence type="predicted"/>
<dbReference type="EMBL" id="LJQG01000207">
    <property type="protein sequence ID" value="KPX17451.1"/>
    <property type="molecule type" value="Genomic_DNA"/>
</dbReference>
<name>A0A0P9QQA5_PSEA0</name>
<dbReference type="Proteomes" id="UP000050346">
    <property type="component" value="Unassembled WGS sequence"/>
</dbReference>
<accession>A0A0P9QQA5</accession>
<comment type="caution">
    <text evidence="1">The sequence shown here is derived from an EMBL/GenBank/DDBJ whole genome shotgun (WGS) entry which is preliminary data.</text>
</comment>
<sequence length="49" mass="5218">MQGVDLAIVELQPTLETLIDDGIQPLALAIELQLAGPTPEPQVVIGKIR</sequence>